<feature type="domain" description="HTH gntR-type" evidence="5">
    <location>
        <begin position="52"/>
        <end position="119"/>
    </location>
</feature>
<organism evidence="6 7">
    <name type="scientific">Methylobacterium isbiliense</name>
    <dbReference type="NCBI Taxonomy" id="315478"/>
    <lineage>
        <taxon>Bacteria</taxon>
        <taxon>Pseudomonadati</taxon>
        <taxon>Pseudomonadota</taxon>
        <taxon>Alphaproteobacteria</taxon>
        <taxon>Hyphomicrobiales</taxon>
        <taxon>Methylobacteriaceae</taxon>
        <taxon>Methylobacterium</taxon>
    </lineage>
</organism>
<dbReference type="PANTHER" id="PTHR43537">
    <property type="entry name" value="TRANSCRIPTIONAL REGULATOR, GNTR FAMILY"/>
    <property type="match status" value="1"/>
</dbReference>
<protein>
    <recommendedName>
        <fullName evidence="5">HTH gntR-type domain-containing protein</fullName>
    </recommendedName>
</protein>
<keyword evidence="3" id="KW-0804">Transcription</keyword>
<gene>
    <name evidence="6" type="ORF">GMJLKIPL_5563</name>
</gene>
<proteinExistence type="predicted"/>
<dbReference type="Pfam" id="PF00392">
    <property type="entry name" value="GntR"/>
    <property type="match status" value="1"/>
</dbReference>
<dbReference type="SMART" id="SM00895">
    <property type="entry name" value="FCD"/>
    <property type="match status" value="1"/>
</dbReference>
<dbReference type="InterPro" id="IPR000524">
    <property type="entry name" value="Tscrpt_reg_HTH_GntR"/>
</dbReference>
<evidence type="ECO:0000256" key="2">
    <source>
        <dbReference type="ARBA" id="ARBA00023125"/>
    </source>
</evidence>
<evidence type="ECO:0000256" key="3">
    <source>
        <dbReference type="ARBA" id="ARBA00023163"/>
    </source>
</evidence>
<evidence type="ECO:0000256" key="4">
    <source>
        <dbReference type="SAM" id="MobiDB-lite"/>
    </source>
</evidence>
<accession>A0ABQ4SPK3</accession>
<evidence type="ECO:0000256" key="1">
    <source>
        <dbReference type="ARBA" id="ARBA00023015"/>
    </source>
</evidence>
<keyword evidence="1" id="KW-0805">Transcription regulation</keyword>
<dbReference type="InterPro" id="IPR036390">
    <property type="entry name" value="WH_DNA-bd_sf"/>
</dbReference>
<evidence type="ECO:0000313" key="7">
    <source>
        <dbReference type="Proteomes" id="UP001055153"/>
    </source>
</evidence>
<dbReference type="SUPFAM" id="SSF46785">
    <property type="entry name" value="Winged helix' DNA-binding domain"/>
    <property type="match status" value="1"/>
</dbReference>
<reference evidence="6" key="2">
    <citation type="submission" date="2021-08" db="EMBL/GenBank/DDBJ databases">
        <authorList>
            <person name="Tani A."/>
            <person name="Ola A."/>
            <person name="Ogura Y."/>
            <person name="Katsura K."/>
            <person name="Hayashi T."/>
        </authorList>
    </citation>
    <scope>NUCLEOTIDE SEQUENCE</scope>
    <source>
        <strain evidence="6">DSM 17168</strain>
    </source>
</reference>
<dbReference type="InterPro" id="IPR008920">
    <property type="entry name" value="TF_FadR/GntR_C"/>
</dbReference>
<dbReference type="SUPFAM" id="SSF48008">
    <property type="entry name" value="GntR ligand-binding domain-like"/>
    <property type="match status" value="1"/>
</dbReference>
<evidence type="ECO:0000313" key="6">
    <source>
        <dbReference type="EMBL" id="GJE03606.1"/>
    </source>
</evidence>
<dbReference type="SMART" id="SM00345">
    <property type="entry name" value="HTH_GNTR"/>
    <property type="match status" value="1"/>
</dbReference>
<dbReference type="PROSITE" id="PS50949">
    <property type="entry name" value="HTH_GNTR"/>
    <property type="match status" value="1"/>
</dbReference>
<dbReference type="InterPro" id="IPR011711">
    <property type="entry name" value="GntR_C"/>
</dbReference>
<dbReference type="Pfam" id="PF07729">
    <property type="entry name" value="FCD"/>
    <property type="match status" value="1"/>
</dbReference>
<comment type="caution">
    <text evidence="6">The sequence shown here is derived from an EMBL/GenBank/DDBJ whole genome shotgun (WGS) entry which is preliminary data.</text>
</comment>
<dbReference type="Proteomes" id="UP001055153">
    <property type="component" value="Unassembled WGS sequence"/>
</dbReference>
<keyword evidence="2" id="KW-0238">DNA-binding</keyword>
<dbReference type="InterPro" id="IPR036388">
    <property type="entry name" value="WH-like_DNA-bd_sf"/>
</dbReference>
<evidence type="ECO:0000259" key="5">
    <source>
        <dbReference type="PROSITE" id="PS50949"/>
    </source>
</evidence>
<dbReference type="EMBL" id="BPQQ01000084">
    <property type="protein sequence ID" value="GJE03606.1"/>
    <property type="molecule type" value="Genomic_DNA"/>
</dbReference>
<dbReference type="Gene3D" id="1.10.10.10">
    <property type="entry name" value="Winged helix-like DNA-binding domain superfamily/Winged helix DNA-binding domain"/>
    <property type="match status" value="1"/>
</dbReference>
<dbReference type="PANTHER" id="PTHR43537:SF5">
    <property type="entry name" value="UXU OPERON TRANSCRIPTIONAL REGULATOR"/>
    <property type="match status" value="1"/>
</dbReference>
<sequence length="285" mass="31908">MLHVMRHEYKLYFHAARAYDVPSESYDRETTLMTSAKRRRADGSGRGRPTKGSGREFAYDTLKRQIVSLQRAPGSELDELQLVSELGISRTPLREAFVKLASDGLVVLMPNRGARVAPLDLAYTQEHLEAFDLLQRVATAWAATRRSDEDLTRIRRHADAFEAAWRGRDPSAMIDTNFAFHEAIGESCGNRNIARTYIGLLSENLRIARLAMAYECYGSADAYEAHIEAIVREHREMLEAIAARDPERAERIAGSHSGLARKRVLEYLSSSLVDGPIGRFLASAA</sequence>
<name>A0ABQ4SPK3_9HYPH</name>
<keyword evidence="7" id="KW-1185">Reference proteome</keyword>
<reference evidence="6" key="1">
    <citation type="journal article" date="2021" name="Front. Microbiol.">
        <title>Comprehensive Comparative Genomics and Phenotyping of Methylobacterium Species.</title>
        <authorList>
            <person name="Alessa O."/>
            <person name="Ogura Y."/>
            <person name="Fujitani Y."/>
            <person name="Takami H."/>
            <person name="Hayashi T."/>
            <person name="Sahin N."/>
            <person name="Tani A."/>
        </authorList>
    </citation>
    <scope>NUCLEOTIDE SEQUENCE</scope>
    <source>
        <strain evidence="6">DSM 17168</strain>
    </source>
</reference>
<dbReference type="Gene3D" id="1.20.120.530">
    <property type="entry name" value="GntR ligand-binding domain-like"/>
    <property type="match status" value="1"/>
</dbReference>
<feature type="region of interest" description="Disordered" evidence="4">
    <location>
        <begin position="27"/>
        <end position="55"/>
    </location>
</feature>